<dbReference type="GO" id="GO:0006325">
    <property type="term" value="P:chromatin organization"/>
    <property type="evidence" value="ECO:0007669"/>
    <property type="project" value="UniProtKB-KW"/>
</dbReference>
<dbReference type="PANTHER" id="PTHR28547:SF1">
    <property type="entry name" value="PROTEIN MMS22-LIKE"/>
    <property type="match status" value="1"/>
</dbReference>
<dbReference type="InterPro" id="IPR042320">
    <property type="entry name" value="MMS22-like"/>
</dbReference>
<comment type="similarity">
    <text evidence="3">Belongs to the MMS22 family. MMS22L subfamily.</text>
</comment>
<evidence type="ECO:0000256" key="4">
    <source>
        <dbReference type="ARBA" id="ARBA00021061"/>
    </source>
</evidence>
<evidence type="ECO:0000256" key="7">
    <source>
        <dbReference type="ARBA" id="ARBA00022853"/>
    </source>
</evidence>
<evidence type="ECO:0000256" key="2">
    <source>
        <dbReference type="ARBA" id="ARBA00004286"/>
    </source>
</evidence>
<protein>
    <recommendedName>
        <fullName evidence="4">Protein MMS22-like</fullName>
    </recommendedName>
    <alternativeName>
        <fullName evidence="10">Methyl methanesulfonate-sensitivity protein 22-like</fullName>
    </alternativeName>
</protein>
<dbReference type="Proteomes" id="UP000597762">
    <property type="component" value="Unassembled WGS sequence"/>
</dbReference>
<evidence type="ECO:0000259" key="11">
    <source>
        <dbReference type="Pfam" id="PF14910"/>
    </source>
</evidence>
<proteinExistence type="inferred from homology"/>
<dbReference type="GO" id="GO:0043596">
    <property type="term" value="C:nuclear replication fork"/>
    <property type="evidence" value="ECO:0007669"/>
    <property type="project" value="TreeGrafter"/>
</dbReference>
<evidence type="ECO:0000256" key="8">
    <source>
        <dbReference type="ARBA" id="ARBA00023204"/>
    </source>
</evidence>
<keyword evidence="9" id="KW-0539">Nucleus</keyword>
<gene>
    <name evidence="13" type="ORF">SPHA_42903</name>
</gene>
<dbReference type="OrthoDB" id="8193282at2759"/>
<evidence type="ECO:0000256" key="9">
    <source>
        <dbReference type="ARBA" id="ARBA00023242"/>
    </source>
</evidence>
<comment type="caution">
    <text evidence="13">The sequence shown here is derived from an EMBL/GenBank/DDBJ whole genome shotgun (WGS) entry which is preliminary data.</text>
</comment>
<dbReference type="GO" id="GO:0000724">
    <property type="term" value="P:double-strand break repair via homologous recombination"/>
    <property type="evidence" value="ECO:0007669"/>
    <property type="project" value="InterPro"/>
</dbReference>
<evidence type="ECO:0000256" key="6">
    <source>
        <dbReference type="ARBA" id="ARBA00022763"/>
    </source>
</evidence>
<evidence type="ECO:0000313" key="13">
    <source>
        <dbReference type="EMBL" id="CAE1281487.1"/>
    </source>
</evidence>
<evidence type="ECO:0000313" key="14">
    <source>
        <dbReference type="Proteomes" id="UP000597762"/>
    </source>
</evidence>
<evidence type="ECO:0000256" key="5">
    <source>
        <dbReference type="ARBA" id="ARBA00022454"/>
    </source>
</evidence>
<evidence type="ECO:0000259" key="12">
    <source>
        <dbReference type="Pfam" id="PF14911"/>
    </source>
</evidence>
<dbReference type="EMBL" id="CAHIKZ030002114">
    <property type="protein sequence ID" value="CAE1281487.1"/>
    <property type="molecule type" value="Genomic_DNA"/>
</dbReference>
<dbReference type="InterPro" id="IPR029424">
    <property type="entry name" value="MMS22L_C"/>
</dbReference>
<keyword evidence="8" id="KW-0234">DNA repair</keyword>
<dbReference type="Pfam" id="PF14910">
    <property type="entry name" value="MMS22L_N"/>
    <property type="match status" value="1"/>
</dbReference>
<keyword evidence="5" id="KW-0158">Chromosome</keyword>
<accession>A0A812CWQ0</accession>
<name>A0A812CWQ0_ACAPH</name>
<evidence type="ECO:0000256" key="1">
    <source>
        <dbReference type="ARBA" id="ARBA00004123"/>
    </source>
</evidence>
<keyword evidence="7" id="KW-0156">Chromatin regulator</keyword>
<evidence type="ECO:0000256" key="3">
    <source>
        <dbReference type="ARBA" id="ARBA00006585"/>
    </source>
</evidence>
<keyword evidence="6" id="KW-0227">DNA damage</keyword>
<keyword evidence="14" id="KW-1185">Reference proteome</keyword>
<feature type="domain" description="MMS22-like C-terminal" evidence="12">
    <location>
        <begin position="898"/>
        <end position="1028"/>
    </location>
</feature>
<dbReference type="PANTHER" id="PTHR28547">
    <property type="entry name" value="PROTEIN MMS22-LIKE"/>
    <property type="match status" value="1"/>
</dbReference>
<dbReference type="AlphaFoldDB" id="A0A812CWQ0"/>
<feature type="domain" description="Protein MMS22-like N-terminal" evidence="11">
    <location>
        <begin position="123"/>
        <end position="796"/>
    </location>
</feature>
<organism evidence="13 14">
    <name type="scientific">Acanthosepion pharaonis</name>
    <name type="common">Pharaoh cuttlefish</name>
    <name type="synonym">Sepia pharaonis</name>
    <dbReference type="NCBI Taxonomy" id="158019"/>
    <lineage>
        <taxon>Eukaryota</taxon>
        <taxon>Metazoa</taxon>
        <taxon>Spiralia</taxon>
        <taxon>Lophotrochozoa</taxon>
        <taxon>Mollusca</taxon>
        <taxon>Cephalopoda</taxon>
        <taxon>Coleoidea</taxon>
        <taxon>Decapodiformes</taxon>
        <taxon>Sepiida</taxon>
        <taxon>Sepiina</taxon>
        <taxon>Sepiidae</taxon>
        <taxon>Acanthosepion</taxon>
    </lineage>
</organism>
<dbReference type="Pfam" id="PF14911">
    <property type="entry name" value="MMS22L_C"/>
    <property type="match status" value="1"/>
</dbReference>
<comment type="subcellular location">
    <subcellularLocation>
        <location evidence="2">Chromosome</location>
    </subcellularLocation>
    <subcellularLocation>
        <location evidence="1">Nucleus</location>
    </subcellularLocation>
</comment>
<sequence>MDDVTNVFTCSSSVSDDDDPIIFVCNGEVNTNCLDDLNEDSCLKKGALHAFFFYKDHQQPRTSSTNQCHGGGQYTGFFHKKRDLVDNTDAEVDMDHSGTDADTFMSLESTEEDNTNSSLWRVLYDFRFPVDTALTEYEEPLFLMTRQWINYIASNAERHVNTLLGQLNPFESRELLRRRKQIKVFLNFVNQQINNNNNCDHFEFPKVSATQFNNSWSSSIQEKDDKSAVFLKNLLVNVQSLLHNVGLLSDLPKHCIQSGVSRLGNNSTNKRYHLFHLHLDIYWSVLELVFLVLDKYPKFDVSISELIKSLQWLSSSLNCLREKPVDDQIEQDFFQFLAELVVRDLTTLAWHRFTSCLAYNDFNKVSPFPCTCVKEMWIMLIQVMRYRQRNRGGRSFWFALYQVLNDMFDDPMLKDRRDGSIQDPEISFRFWMMFSLAPLYQFNDIGKILTKTKYFDANYDEIISLVKKVVSNNNQVNEEELRYYLQGCLQVCQLWKPDLTLVNILWNYFFRKLNSSFKVTTLTVTGLQTLRHTANGLFEDCCNWQAPNPSRSALSKDNSFHLFLRLVCSLLKETMNDENHSSWRNLRGRFLSKFHQRGMQELTESGLTYFTELFLTLSLCTHDDQLLEQLCDFYNMIDFSVTDFKRQGVILRGISAAMFISIKWNRDIEFLAKRIIPLAGLVTRKFVSLETEPNKRQKMWNLLAAYIEDLQDVMEHSPSLSLSEHKLITKDHSAILPVSRNYEMRRVIVLFNTIMTKLLMLIKTQRTEEGDMYIPNDHHEQMAQALWVNIFPFIETHAKTQTALPEVADLATQFFMLSVALPDWSPASNSILLKFTCDPLVNMKVTLRFFGHILDDPATKEHILDDSAKAFKDSVQLKLIQCWLNCWLLLGSSSAFQEQLRSVTQHVLCFPSVARIFGPMDPDADISDAIVELFKKFNKMHNEAKDWKTKIDLREEAKLYFSEISRYIQLVLKAPSNSDQLCHIYDVIGHLVKNCAPLLFNAPCLPVIIDSLVFPHSLFVPTKPLNRLVHTYLVSPSTHLSLKISVTRSLWSKPILLSMFLQTLL</sequence>
<dbReference type="InterPro" id="IPR029425">
    <property type="entry name" value="MMS22L_N"/>
</dbReference>
<dbReference type="GO" id="GO:0031297">
    <property type="term" value="P:replication fork processing"/>
    <property type="evidence" value="ECO:0007669"/>
    <property type="project" value="InterPro"/>
</dbReference>
<evidence type="ECO:0000256" key="10">
    <source>
        <dbReference type="ARBA" id="ARBA00033326"/>
    </source>
</evidence>
<reference evidence="13" key="1">
    <citation type="submission" date="2021-01" db="EMBL/GenBank/DDBJ databases">
        <authorList>
            <person name="Li R."/>
            <person name="Bekaert M."/>
        </authorList>
    </citation>
    <scope>NUCLEOTIDE SEQUENCE</scope>
    <source>
        <strain evidence="13">Farmed</strain>
    </source>
</reference>